<evidence type="ECO:0000313" key="2">
    <source>
        <dbReference type="Proteomes" id="UP001165121"/>
    </source>
</evidence>
<evidence type="ECO:0000313" key="1">
    <source>
        <dbReference type="EMBL" id="GMF60717.1"/>
    </source>
</evidence>
<organism evidence="1 2">
    <name type="scientific">Phytophthora fragariaefolia</name>
    <dbReference type="NCBI Taxonomy" id="1490495"/>
    <lineage>
        <taxon>Eukaryota</taxon>
        <taxon>Sar</taxon>
        <taxon>Stramenopiles</taxon>
        <taxon>Oomycota</taxon>
        <taxon>Peronosporomycetes</taxon>
        <taxon>Peronosporales</taxon>
        <taxon>Peronosporaceae</taxon>
        <taxon>Phytophthora</taxon>
    </lineage>
</organism>
<dbReference type="Proteomes" id="UP001165121">
    <property type="component" value="Unassembled WGS sequence"/>
</dbReference>
<proteinExistence type="predicted"/>
<dbReference type="EMBL" id="BSXT01005507">
    <property type="protein sequence ID" value="GMF60717.1"/>
    <property type="molecule type" value="Genomic_DNA"/>
</dbReference>
<keyword evidence="2" id="KW-1185">Reference proteome</keyword>
<comment type="caution">
    <text evidence="1">The sequence shown here is derived from an EMBL/GenBank/DDBJ whole genome shotgun (WGS) entry which is preliminary data.</text>
</comment>
<dbReference type="AlphaFoldDB" id="A0A9W7DA84"/>
<name>A0A9W7DA84_9STRA</name>
<dbReference type="OrthoDB" id="128387at2759"/>
<gene>
    <name evidence="1" type="ORF">Pfra01_002636900</name>
</gene>
<sequence>MESTPRDDDVDMLRHLEIGFKRNEPSYLDANSFEVLEDMDCNFETFQPEMPDDVSSGVLTIPRLVRTNPSPCTQEPLLSKRRTTYLNQYSTTSFNLDGDFIVLTEATCLESHEDPLTQNVRHLSHVKSLLHEFKNMDQVIESIRTFACYMVDRVLLRSRFPTQSREEAS</sequence>
<protein>
    <submittedName>
        <fullName evidence="1">Unnamed protein product</fullName>
    </submittedName>
</protein>
<reference evidence="1" key="1">
    <citation type="submission" date="2023-04" db="EMBL/GenBank/DDBJ databases">
        <title>Phytophthora fragariaefolia NBRC 109709.</title>
        <authorList>
            <person name="Ichikawa N."/>
            <person name="Sato H."/>
            <person name="Tonouchi N."/>
        </authorList>
    </citation>
    <scope>NUCLEOTIDE SEQUENCE</scope>
    <source>
        <strain evidence="1">NBRC 109709</strain>
    </source>
</reference>
<accession>A0A9W7DA84</accession>